<evidence type="ECO:0000313" key="6">
    <source>
        <dbReference type="EMBL" id="TXN29536.1"/>
    </source>
</evidence>
<reference evidence="6 7" key="1">
    <citation type="submission" date="2019-08" db="EMBL/GenBank/DDBJ databases">
        <title>Bacterial whole genome sequence for Glaciihabitans sp. CHu50b-6-2.</title>
        <authorList>
            <person name="Jin L."/>
        </authorList>
    </citation>
    <scope>NUCLEOTIDE SEQUENCE [LARGE SCALE GENOMIC DNA]</scope>
    <source>
        <strain evidence="6 7">CHu50b-6-2</strain>
    </source>
</reference>
<dbReference type="AlphaFoldDB" id="A0A5C8UPW3"/>
<dbReference type="Pfam" id="PF00171">
    <property type="entry name" value="Aldedh"/>
    <property type="match status" value="1"/>
</dbReference>
<dbReference type="InterPro" id="IPR016162">
    <property type="entry name" value="Ald_DH_N"/>
</dbReference>
<dbReference type="FunFam" id="3.40.605.10:FF:000007">
    <property type="entry name" value="NAD/NADP-dependent betaine aldehyde dehydrogenase"/>
    <property type="match status" value="1"/>
</dbReference>
<name>A0A5C8UPW3_9MICO</name>
<sequence length="479" mass="51407">MWVGGREAFASDGATLDSFNPATGEVTARFPNATADDVDSAVAAGIAASREWKRTTPEDRGKVLSRLAEIIERHAEELALLDVIDNGSPIREMRRDAGMAVDALRYYAGLVLHVRGETVPTSFDRLNFTLLQPYGVVARIIPFNHPFMFAASKIAAPLAAGNAVIVKPSEHTSRSALRLGELARGIVPDGLLSIITGEGRVAGDAIVRHPEIRRLAFIGSADTGRAIQAAAASVAVKNVTLELGGKNPLVVFPDADLDRAVLAAKRGMNFTWQGQSCGSTSRLLVHRDIYSEFIESLAGSIEGMKSGSPVDESTETGSIVNSLQYDKVRSYIEIAHKEGSRLVTGGNVLTDGDFANGFFVRPTLFADVDPQSRLAQEEIFGPVLAAMPFTGYDDALAIANGVRYGLTASVFTESLRTAHRFARDVEAGYVWVNEVSKHVHGTSFGGVKDSGLGREEGIDELLSYTQSKNVHVNFESSEA</sequence>
<dbReference type="PROSITE" id="PS00687">
    <property type="entry name" value="ALDEHYDE_DEHYDR_GLU"/>
    <property type="match status" value="1"/>
</dbReference>
<evidence type="ECO:0000313" key="7">
    <source>
        <dbReference type="Proteomes" id="UP000321379"/>
    </source>
</evidence>
<dbReference type="FunFam" id="3.40.309.10:FF:000012">
    <property type="entry name" value="Betaine aldehyde dehydrogenase"/>
    <property type="match status" value="1"/>
</dbReference>
<dbReference type="PANTHER" id="PTHR11699">
    <property type="entry name" value="ALDEHYDE DEHYDROGENASE-RELATED"/>
    <property type="match status" value="1"/>
</dbReference>
<evidence type="ECO:0000256" key="3">
    <source>
        <dbReference type="PROSITE-ProRule" id="PRU10007"/>
    </source>
</evidence>
<gene>
    <name evidence="6" type="ORF">FVP33_15025</name>
</gene>
<organism evidence="6 7">
    <name type="scientific">Lacisediminihabitans profunda</name>
    <dbReference type="NCBI Taxonomy" id="2594790"/>
    <lineage>
        <taxon>Bacteria</taxon>
        <taxon>Bacillati</taxon>
        <taxon>Actinomycetota</taxon>
        <taxon>Actinomycetes</taxon>
        <taxon>Micrococcales</taxon>
        <taxon>Microbacteriaceae</taxon>
        <taxon>Lacisediminihabitans</taxon>
    </lineage>
</organism>
<evidence type="ECO:0000256" key="1">
    <source>
        <dbReference type="ARBA" id="ARBA00009986"/>
    </source>
</evidence>
<protein>
    <submittedName>
        <fullName evidence="6">Aldehyde dehydrogenase family protein</fullName>
    </submittedName>
</protein>
<evidence type="ECO:0000259" key="5">
    <source>
        <dbReference type="Pfam" id="PF00171"/>
    </source>
</evidence>
<keyword evidence="2 4" id="KW-0560">Oxidoreductase</keyword>
<feature type="active site" evidence="3">
    <location>
        <position position="242"/>
    </location>
</feature>
<dbReference type="InterPro" id="IPR029510">
    <property type="entry name" value="Ald_DH_CS_GLU"/>
</dbReference>
<keyword evidence="7" id="KW-1185">Reference proteome</keyword>
<dbReference type="Proteomes" id="UP000321379">
    <property type="component" value="Unassembled WGS sequence"/>
</dbReference>
<dbReference type="InterPro" id="IPR016161">
    <property type="entry name" value="Ald_DH/histidinol_DH"/>
</dbReference>
<dbReference type="Gene3D" id="3.40.309.10">
    <property type="entry name" value="Aldehyde Dehydrogenase, Chain A, domain 2"/>
    <property type="match status" value="1"/>
</dbReference>
<accession>A0A5C8UPW3</accession>
<evidence type="ECO:0000256" key="4">
    <source>
        <dbReference type="RuleBase" id="RU003345"/>
    </source>
</evidence>
<dbReference type="EMBL" id="VRMG01000009">
    <property type="protein sequence ID" value="TXN29536.1"/>
    <property type="molecule type" value="Genomic_DNA"/>
</dbReference>
<dbReference type="InterPro" id="IPR016163">
    <property type="entry name" value="Ald_DH_C"/>
</dbReference>
<evidence type="ECO:0000256" key="2">
    <source>
        <dbReference type="ARBA" id="ARBA00023002"/>
    </source>
</evidence>
<proteinExistence type="inferred from homology"/>
<feature type="domain" description="Aldehyde dehydrogenase" evidence="5">
    <location>
        <begin position="12"/>
        <end position="470"/>
    </location>
</feature>
<comment type="caution">
    <text evidence="6">The sequence shown here is derived from an EMBL/GenBank/DDBJ whole genome shotgun (WGS) entry which is preliminary data.</text>
</comment>
<comment type="similarity">
    <text evidence="1 4">Belongs to the aldehyde dehydrogenase family.</text>
</comment>
<dbReference type="InterPro" id="IPR015590">
    <property type="entry name" value="Aldehyde_DH_dom"/>
</dbReference>
<dbReference type="SUPFAM" id="SSF53720">
    <property type="entry name" value="ALDH-like"/>
    <property type="match status" value="1"/>
</dbReference>
<dbReference type="Gene3D" id="3.40.605.10">
    <property type="entry name" value="Aldehyde Dehydrogenase, Chain A, domain 1"/>
    <property type="match status" value="1"/>
</dbReference>
<dbReference type="GO" id="GO:0016620">
    <property type="term" value="F:oxidoreductase activity, acting on the aldehyde or oxo group of donors, NAD or NADP as acceptor"/>
    <property type="evidence" value="ECO:0007669"/>
    <property type="project" value="InterPro"/>
</dbReference>